<proteinExistence type="predicted"/>
<dbReference type="AlphaFoldDB" id="A0A146K220"/>
<dbReference type="EMBL" id="GDID01006702">
    <property type="protein sequence ID" value="JAP89904.1"/>
    <property type="molecule type" value="Transcribed_RNA"/>
</dbReference>
<feature type="region of interest" description="Disordered" evidence="1">
    <location>
        <begin position="85"/>
        <end position="128"/>
    </location>
</feature>
<gene>
    <name evidence="2" type="ORF">TPC1_30601</name>
</gene>
<protein>
    <submittedName>
        <fullName evidence="2">Uncharacterized protein</fullName>
    </submittedName>
</protein>
<organism evidence="2">
    <name type="scientific">Trepomonas sp. PC1</name>
    <dbReference type="NCBI Taxonomy" id="1076344"/>
    <lineage>
        <taxon>Eukaryota</taxon>
        <taxon>Metamonada</taxon>
        <taxon>Diplomonadida</taxon>
        <taxon>Hexamitidae</taxon>
        <taxon>Hexamitinae</taxon>
        <taxon>Trepomonas</taxon>
    </lineage>
</organism>
<evidence type="ECO:0000256" key="1">
    <source>
        <dbReference type="SAM" id="MobiDB-lite"/>
    </source>
</evidence>
<feature type="compositionally biased region" description="Basic and acidic residues" evidence="1">
    <location>
        <begin position="1"/>
        <end position="11"/>
    </location>
</feature>
<name>A0A146K220_9EUKA</name>
<reference evidence="2" key="1">
    <citation type="submission" date="2015-07" db="EMBL/GenBank/DDBJ databases">
        <title>Adaptation to a free-living lifestyle via gene acquisitions in the diplomonad Trepomonas sp. PC1.</title>
        <authorList>
            <person name="Xu F."/>
            <person name="Jerlstrom-Hultqvist J."/>
            <person name="Kolisko M."/>
            <person name="Simpson A.G.B."/>
            <person name="Roger A.J."/>
            <person name="Svard S.G."/>
            <person name="Andersson J.O."/>
        </authorList>
    </citation>
    <scope>NUCLEOTIDE SEQUENCE</scope>
    <source>
        <strain evidence="2">PC1</strain>
    </source>
</reference>
<feature type="region of interest" description="Disordered" evidence="1">
    <location>
        <begin position="46"/>
        <end position="66"/>
    </location>
</feature>
<feature type="non-terminal residue" evidence="2">
    <location>
        <position position="352"/>
    </location>
</feature>
<evidence type="ECO:0000313" key="2">
    <source>
        <dbReference type="EMBL" id="JAP89904.1"/>
    </source>
</evidence>
<accession>A0A146K220</accession>
<sequence>MLKNRTRDPRKLAIYQQNQESEPKKEFEIDKAPANVMDGVTKLSVQEVESKPEPKQPSNNLFKNLSNNLQVDPSQFVKNLVKQEPKIKPAPVTQAQSSETLKPTPKSSEIKTNVAKDQNTTDQNCPLGNKKAQSLIEISKKPDEPDKVCVNVSYPLSLISGDPRKVFANLQDLQDKYQAKIKIGKECNTTFFQVFEIMKADLEGFLEDLSVYKNFTATVQNPKQTKKTAQKQPFVLEVKSNIELQQTKQIYEKMLTNRPIKQNKLSFSAQKQSRYRIKIPLRDFTQLEKELMTPQKAFSIILGQSVQSATETQTHIQCICLLNSEQAGDRVIDGKHVSFELLREVTIGNVKV</sequence>
<feature type="compositionally biased region" description="Polar residues" evidence="1">
    <location>
        <begin position="93"/>
        <end position="126"/>
    </location>
</feature>
<feature type="compositionally biased region" description="Basic and acidic residues" evidence="1">
    <location>
        <begin position="21"/>
        <end position="31"/>
    </location>
</feature>
<feature type="region of interest" description="Disordered" evidence="1">
    <location>
        <begin position="1"/>
        <end position="33"/>
    </location>
</feature>